<protein>
    <recommendedName>
        <fullName evidence="10">Cytochrome P450</fullName>
    </recommendedName>
</protein>
<dbReference type="InterPro" id="IPR050364">
    <property type="entry name" value="Cytochrome_P450_fung"/>
</dbReference>
<accession>A0A1L9RBU3</accession>
<keyword evidence="5 6" id="KW-0349">Heme</keyword>
<evidence type="ECO:0000256" key="7">
    <source>
        <dbReference type="SAM" id="Phobius"/>
    </source>
</evidence>
<dbReference type="PANTHER" id="PTHR46300">
    <property type="entry name" value="P450, PUTATIVE (EUROFUNG)-RELATED-RELATED"/>
    <property type="match status" value="1"/>
</dbReference>
<dbReference type="EMBL" id="KV878215">
    <property type="protein sequence ID" value="OJJ32368.1"/>
    <property type="molecule type" value="Genomic_DNA"/>
</dbReference>
<dbReference type="GeneID" id="63744556"/>
<dbReference type="RefSeq" id="XP_040686045.1">
    <property type="nucleotide sequence ID" value="XM_040828708.1"/>
</dbReference>
<proteinExistence type="inferred from homology"/>
<name>A0A1L9RBU3_ASPWE</name>
<dbReference type="PROSITE" id="PS00086">
    <property type="entry name" value="CYTOCHROME_P450"/>
    <property type="match status" value="1"/>
</dbReference>
<keyword evidence="7" id="KW-0472">Membrane</keyword>
<dbReference type="Gene3D" id="1.10.630.10">
    <property type="entry name" value="Cytochrome P450"/>
    <property type="match status" value="1"/>
</dbReference>
<keyword evidence="6" id="KW-0503">Monooxygenase</keyword>
<evidence type="ECO:0000256" key="6">
    <source>
        <dbReference type="RuleBase" id="RU000461"/>
    </source>
</evidence>
<dbReference type="STRING" id="1073089.A0A1L9RBU3"/>
<dbReference type="GO" id="GO:0004497">
    <property type="term" value="F:monooxygenase activity"/>
    <property type="evidence" value="ECO:0007669"/>
    <property type="project" value="UniProtKB-KW"/>
</dbReference>
<evidence type="ECO:0000313" key="9">
    <source>
        <dbReference type="Proteomes" id="UP000184383"/>
    </source>
</evidence>
<dbReference type="InterPro" id="IPR017972">
    <property type="entry name" value="Cyt_P450_CS"/>
</dbReference>
<dbReference type="PRINTS" id="PR00385">
    <property type="entry name" value="P450"/>
</dbReference>
<evidence type="ECO:0000256" key="2">
    <source>
        <dbReference type="ARBA" id="ARBA00022723"/>
    </source>
</evidence>
<comment type="similarity">
    <text evidence="1 6">Belongs to the cytochrome P450 family.</text>
</comment>
<feature type="binding site" description="axial binding residue" evidence="5">
    <location>
        <position position="441"/>
    </location>
    <ligand>
        <name>heme</name>
        <dbReference type="ChEBI" id="CHEBI:30413"/>
    </ligand>
    <ligandPart>
        <name>Fe</name>
        <dbReference type="ChEBI" id="CHEBI:18248"/>
    </ligandPart>
</feature>
<evidence type="ECO:0000256" key="1">
    <source>
        <dbReference type="ARBA" id="ARBA00010617"/>
    </source>
</evidence>
<dbReference type="PRINTS" id="PR00463">
    <property type="entry name" value="EP450I"/>
</dbReference>
<dbReference type="GO" id="GO:0005506">
    <property type="term" value="F:iron ion binding"/>
    <property type="evidence" value="ECO:0007669"/>
    <property type="project" value="InterPro"/>
</dbReference>
<dbReference type="InterPro" id="IPR001128">
    <property type="entry name" value="Cyt_P450"/>
</dbReference>
<evidence type="ECO:0000256" key="3">
    <source>
        <dbReference type="ARBA" id="ARBA00023002"/>
    </source>
</evidence>
<dbReference type="OrthoDB" id="2789670at2759"/>
<keyword evidence="4 5" id="KW-0408">Iron</keyword>
<dbReference type="Proteomes" id="UP000184383">
    <property type="component" value="Unassembled WGS sequence"/>
</dbReference>
<dbReference type="SUPFAM" id="SSF48264">
    <property type="entry name" value="Cytochrome P450"/>
    <property type="match status" value="1"/>
</dbReference>
<comment type="cofactor">
    <cofactor evidence="5">
        <name>heme</name>
        <dbReference type="ChEBI" id="CHEBI:30413"/>
    </cofactor>
</comment>
<evidence type="ECO:0000256" key="5">
    <source>
        <dbReference type="PIRSR" id="PIRSR602401-1"/>
    </source>
</evidence>
<evidence type="ECO:0008006" key="10">
    <source>
        <dbReference type="Google" id="ProtNLM"/>
    </source>
</evidence>
<dbReference type="AlphaFoldDB" id="A0A1L9RBU3"/>
<feature type="transmembrane region" description="Helical" evidence="7">
    <location>
        <begin position="6"/>
        <end position="24"/>
    </location>
</feature>
<dbReference type="VEuPathDB" id="FungiDB:ASPWEDRAFT_117096"/>
<organism evidence="8 9">
    <name type="scientific">Aspergillus wentii DTO 134E9</name>
    <dbReference type="NCBI Taxonomy" id="1073089"/>
    <lineage>
        <taxon>Eukaryota</taxon>
        <taxon>Fungi</taxon>
        <taxon>Dikarya</taxon>
        <taxon>Ascomycota</taxon>
        <taxon>Pezizomycotina</taxon>
        <taxon>Eurotiomycetes</taxon>
        <taxon>Eurotiomycetidae</taxon>
        <taxon>Eurotiales</taxon>
        <taxon>Aspergillaceae</taxon>
        <taxon>Aspergillus</taxon>
        <taxon>Aspergillus subgen. Cremei</taxon>
    </lineage>
</organism>
<sequence>MSTSTVASFALILIVGLYIVRLLLRKPPVPLPPGPSPKFLVGNIADLPRRGGQEWLHWLQHKDLYGPISSVTSLGKTIIILNDVQTTIDLMEKRSAIYSSRPKMAFAGEMIGWHDTLGLLPYSDRFRTYRKTLHRALGTSSAVARFTSLQEVEIRRFLLRVLREPDALLQHIRTEVGAVILKISYGYTIQPHTNDPLVDLANDAMTQLSMAATPGAWLVDIIPLMKYLPAWFPGAGFKQAAIEWRRTLMKTIDTPYAFVQQQMKSAAHEPSVLASLLENARVIPGSEEEHVAKLSSSSLYTGGADTTVSSLSFFFLAMALFPEIQQKAQHEIDKVIGNTKLPSFNDRAKLPYIDALVKEVLRWQPVAPTGVPHASIADDIYQGYFIPKGSVIIANIWGFMHDPSTYPDPMAFKPERFLDTDGHIPEPDPHNVAFGFGRRVCPGRILADSTIFLTIAQSLAVFKISKPIHDGKEAELKVDFLPGFICHPKPFKVNVQLRSLAHEGLIQSIEIDHPWEESHAPFLNI</sequence>
<evidence type="ECO:0000313" key="8">
    <source>
        <dbReference type="EMBL" id="OJJ32368.1"/>
    </source>
</evidence>
<keyword evidence="9" id="KW-1185">Reference proteome</keyword>
<gene>
    <name evidence="8" type="ORF">ASPWEDRAFT_117096</name>
</gene>
<keyword evidence="3 6" id="KW-0560">Oxidoreductase</keyword>
<dbReference type="CDD" id="cd11065">
    <property type="entry name" value="CYP64-like"/>
    <property type="match status" value="1"/>
</dbReference>
<dbReference type="GO" id="GO:0020037">
    <property type="term" value="F:heme binding"/>
    <property type="evidence" value="ECO:0007669"/>
    <property type="project" value="InterPro"/>
</dbReference>
<dbReference type="PANTHER" id="PTHR46300:SF12">
    <property type="entry name" value="P450, PUTATIVE (EUROFUNG)-RELATED"/>
    <property type="match status" value="1"/>
</dbReference>
<evidence type="ECO:0000256" key="4">
    <source>
        <dbReference type="ARBA" id="ARBA00023004"/>
    </source>
</evidence>
<keyword evidence="7" id="KW-0812">Transmembrane</keyword>
<keyword evidence="7" id="KW-1133">Transmembrane helix</keyword>
<dbReference type="GO" id="GO:0016705">
    <property type="term" value="F:oxidoreductase activity, acting on paired donors, with incorporation or reduction of molecular oxygen"/>
    <property type="evidence" value="ECO:0007669"/>
    <property type="project" value="InterPro"/>
</dbReference>
<dbReference type="InterPro" id="IPR036396">
    <property type="entry name" value="Cyt_P450_sf"/>
</dbReference>
<dbReference type="Pfam" id="PF00067">
    <property type="entry name" value="p450"/>
    <property type="match status" value="1"/>
</dbReference>
<dbReference type="InterPro" id="IPR002401">
    <property type="entry name" value="Cyt_P450_E_grp-I"/>
</dbReference>
<keyword evidence="2 5" id="KW-0479">Metal-binding</keyword>
<reference evidence="9" key="1">
    <citation type="journal article" date="2017" name="Genome Biol.">
        <title>Comparative genomics reveals high biological diversity and specific adaptations in the industrially and medically important fungal genus Aspergillus.</title>
        <authorList>
            <person name="de Vries R.P."/>
            <person name="Riley R."/>
            <person name="Wiebenga A."/>
            <person name="Aguilar-Osorio G."/>
            <person name="Amillis S."/>
            <person name="Uchima C.A."/>
            <person name="Anderluh G."/>
            <person name="Asadollahi M."/>
            <person name="Askin M."/>
            <person name="Barry K."/>
            <person name="Battaglia E."/>
            <person name="Bayram O."/>
            <person name="Benocci T."/>
            <person name="Braus-Stromeyer S.A."/>
            <person name="Caldana C."/>
            <person name="Canovas D."/>
            <person name="Cerqueira G.C."/>
            <person name="Chen F."/>
            <person name="Chen W."/>
            <person name="Choi C."/>
            <person name="Clum A."/>
            <person name="Dos Santos R.A."/>
            <person name="Damasio A.R."/>
            <person name="Diallinas G."/>
            <person name="Emri T."/>
            <person name="Fekete E."/>
            <person name="Flipphi M."/>
            <person name="Freyberg S."/>
            <person name="Gallo A."/>
            <person name="Gournas C."/>
            <person name="Habgood R."/>
            <person name="Hainaut M."/>
            <person name="Harispe M.L."/>
            <person name="Henrissat B."/>
            <person name="Hilden K.S."/>
            <person name="Hope R."/>
            <person name="Hossain A."/>
            <person name="Karabika E."/>
            <person name="Karaffa L."/>
            <person name="Karanyi Z."/>
            <person name="Krasevec N."/>
            <person name="Kuo A."/>
            <person name="Kusch H."/>
            <person name="LaButti K."/>
            <person name="Lagendijk E.L."/>
            <person name="Lapidus A."/>
            <person name="Levasseur A."/>
            <person name="Lindquist E."/>
            <person name="Lipzen A."/>
            <person name="Logrieco A.F."/>
            <person name="MacCabe A."/>
            <person name="Maekelae M.R."/>
            <person name="Malavazi I."/>
            <person name="Melin P."/>
            <person name="Meyer V."/>
            <person name="Mielnichuk N."/>
            <person name="Miskei M."/>
            <person name="Molnar A.P."/>
            <person name="Mule G."/>
            <person name="Ngan C.Y."/>
            <person name="Orejas M."/>
            <person name="Orosz E."/>
            <person name="Ouedraogo J.P."/>
            <person name="Overkamp K.M."/>
            <person name="Park H.-S."/>
            <person name="Perrone G."/>
            <person name="Piumi F."/>
            <person name="Punt P.J."/>
            <person name="Ram A.F."/>
            <person name="Ramon A."/>
            <person name="Rauscher S."/>
            <person name="Record E."/>
            <person name="Riano-Pachon D.M."/>
            <person name="Robert V."/>
            <person name="Roehrig J."/>
            <person name="Ruller R."/>
            <person name="Salamov A."/>
            <person name="Salih N.S."/>
            <person name="Samson R.A."/>
            <person name="Sandor E."/>
            <person name="Sanguinetti M."/>
            <person name="Schuetze T."/>
            <person name="Sepcic K."/>
            <person name="Shelest E."/>
            <person name="Sherlock G."/>
            <person name="Sophianopoulou V."/>
            <person name="Squina F.M."/>
            <person name="Sun H."/>
            <person name="Susca A."/>
            <person name="Todd R.B."/>
            <person name="Tsang A."/>
            <person name="Unkles S.E."/>
            <person name="van de Wiele N."/>
            <person name="van Rossen-Uffink D."/>
            <person name="Oliveira J.V."/>
            <person name="Vesth T.C."/>
            <person name="Visser J."/>
            <person name="Yu J.-H."/>
            <person name="Zhou M."/>
            <person name="Andersen M.R."/>
            <person name="Archer D.B."/>
            <person name="Baker S.E."/>
            <person name="Benoit I."/>
            <person name="Brakhage A.A."/>
            <person name="Braus G.H."/>
            <person name="Fischer R."/>
            <person name="Frisvad J.C."/>
            <person name="Goldman G.H."/>
            <person name="Houbraken J."/>
            <person name="Oakley B."/>
            <person name="Pocsi I."/>
            <person name="Scazzocchio C."/>
            <person name="Seiboth B."/>
            <person name="vanKuyk P.A."/>
            <person name="Wortman J."/>
            <person name="Dyer P.S."/>
            <person name="Grigoriev I.V."/>
        </authorList>
    </citation>
    <scope>NUCLEOTIDE SEQUENCE [LARGE SCALE GENOMIC DNA]</scope>
    <source>
        <strain evidence="9">DTO 134E9</strain>
    </source>
</reference>